<keyword evidence="3" id="KW-1185">Reference proteome</keyword>
<organism evidence="2 3">
    <name type="scientific">Lasiosphaeria miniovina</name>
    <dbReference type="NCBI Taxonomy" id="1954250"/>
    <lineage>
        <taxon>Eukaryota</taxon>
        <taxon>Fungi</taxon>
        <taxon>Dikarya</taxon>
        <taxon>Ascomycota</taxon>
        <taxon>Pezizomycotina</taxon>
        <taxon>Sordariomycetes</taxon>
        <taxon>Sordariomycetidae</taxon>
        <taxon>Sordariales</taxon>
        <taxon>Lasiosphaeriaceae</taxon>
        <taxon>Lasiosphaeria</taxon>
    </lineage>
</organism>
<name>A0AA40AJ54_9PEZI</name>
<feature type="compositionally biased region" description="Polar residues" evidence="1">
    <location>
        <begin position="131"/>
        <end position="140"/>
    </location>
</feature>
<dbReference type="AlphaFoldDB" id="A0AA40AJ54"/>
<evidence type="ECO:0000313" key="2">
    <source>
        <dbReference type="EMBL" id="KAK0716828.1"/>
    </source>
</evidence>
<comment type="caution">
    <text evidence="2">The sequence shown here is derived from an EMBL/GenBank/DDBJ whole genome shotgun (WGS) entry which is preliminary data.</text>
</comment>
<dbReference type="EMBL" id="JAUIRO010000004">
    <property type="protein sequence ID" value="KAK0716828.1"/>
    <property type="molecule type" value="Genomic_DNA"/>
</dbReference>
<dbReference type="Proteomes" id="UP001172101">
    <property type="component" value="Unassembled WGS sequence"/>
</dbReference>
<feature type="region of interest" description="Disordered" evidence="1">
    <location>
        <begin position="131"/>
        <end position="169"/>
    </location>
</feature>
<sequence>MAFEGNNLVREVGVELLRRVYEGWNSYPDNMKPYTLERVKLMEQFKQHFDETKETVLLQVPKSKARRRQVFKSTKVVFHDCGINDRSLVHIPTPNDLTRGPGNAPPPLPTALTMGSVRSGTTLAEDITNEPQQDNLTRTVSEPGDLDEIFGLTPPERGQPRADPVCRFM</sequence>
<evidence type="ECO:0000256" key="1">
    <source>
        <dbReference type="SAM" id="MobiDB-lite"/>
    </source>
</evidence>
<reference evidence="2" key="1">
    <citation type="submission" date="2023-06" db="EMBL/GenBank/DDBJ databases">
        <title>Genome-scale phylogeny and comparative genomics of the fungal order Sordariales.</title>
        <authorList>
            <consortium name="Lawrence Berkeley National Laboratory"/>
            <person name="Hensen N."/>
            <person name="Bonometti L."/>
            <person name="Westerberg I."/>
            <person name="Brannstrom I.O."/>
            <person name="Guillou S."/>
            <person name="Cros-Aarteil S."/>
            <person name="Calhoun S."/>
            <person name="Haridas S."/>
            <person name="Kuo A."/>
            <person name="Mondo S."/>
            <person name="Pangilinan J."/>
            <person name="Riley R."/>
            <person name="LaButti K."/>
            <person name="Andreopoulos B."/>
            <person name="Lipzen A."/>
            <person name="Chen C."/>
            <person name="Yanf M."/>
            <person name="Daum C."/>
            <person name="Ng V."/>
            <person name="Clum A."/>
            <person name="Steindorff A."/>
            <person name="Ohm R."/>
            <person name="Martin F."/>
            <person name="Silar P."/>
            <person name="Natvig D."/>
            <person name="Lalanne C."/>
            <person name="Gautier V."/>
            <person name="Ament-velasquez S.L."/>
            <person name="Kruys A."/>
            <person name="Hutchinson M.I."/>
            <person name="Powell A.J."/>
            <person name="Barry K."/>
            <person name="Miller A.N."/>
            <person name="Grigoriev I.V."/>
            <person name="Debuchy R."/>
            <person name="Gladieux P."/>
            <person name="Thoren M.H."/>
            <person name="Johannesson H."/>
        </authorList>
    </citation>
    <scope>NUCLEOTIDE SEQUENCE</scope>
    <source>
        <strain evidence="2">SMH2392-1A</strain>
    </source>
</reference>
<evidence type="ECO:0000313" key="3">
    <source>
        <dbReference type="Proteomes" id="UP001172101"/>
    </source>
</evidence>
<dbReference type="RefSeq" id="XP_060295621.1">
    <property type="nucleotide sequence ID" value="XM_060434085.1"/>
</dbReference>
<accession>A0AA40AJ54</accession>
<gene>
    <name evidence="2" type="ORF">B0T26DRAFT_267964</name>
</gene>
<proteinExistence type="predicted"/>
<dbReference type="GeneID" id="85317355"/>
<protein>
    <submittedName>
        <fullName evidence="2">Uncharacterized protein</fullName>
    </submittedName>
</protein>